<evidence type="ECO:0000256" key="4">
    <source>
        <dbReference type="ARBA" id="ARBA00022692"/>
    </source>
</evidence>
<keyword evidence="4 7" id="KW-0812">Transmembrane</keyword>
<dbReference type="AlphaFoldDB" id="A0AAE6YK63"/>
<evidence type="ECO:0000256" key="1">
    <source>
        <dbReference type="ARBA" id="ARBA00004651"/>
    </source>
</evidence>
<protein>
    <recommendedName>
        <fullName evidence="10">MFS transporter</fullName>
    </recommendedName>
</protein>
<evidence type="ECO:0000256" key="2">
    <source>
        <dbReference type="ARBA" id="ARBA00022448"/>
    </source>
</evidence>
<keyword evidence="5 7" id="KW-1133">Transmembrane helix</keyword>
<evidence type="ECO:0000313" key="8">
    <source>
        <dbReference type="EMBL" id="QIW57675.1"/>
    </source>
</evidence>
<dbReference type="EMBL" id="CP047628">
    <property type="protein sequence ID" value="QIW57675.1"/>
    <property type="molecule type" value="Genomic_DNA"/>
</dbReference>
<reference evidence="8 9" key="1">
    <citation type="submission" date="2019-12" db="EMBL/GenBank/DDBJ databases">
        <title>Whole genome sequences of Lactococcus raffinolactis strains isolated from sewage.</title>
        <authorList>
            <person name="Ybazeta G."/>
            <person name="Ross M."/>
            <person name="Brabant-Kirwan D."/>
            <person name="Saleh M."/>
            <person name="Dillon J.A."/>
            <person name="Splinter K."/>
            <person name="Nokhbeh R."/>
        </authorList>
    </citation>
    <scope>NUCLEOTIDE SEQUENCE [LARGE SCALE GENOMIC DNA]</scope>
    <source>
        <strain evidence="8 9">Lr_19_14</strain>
    </source>
</reference>
<name>A0AAE6YK63_9LACT</name>
<sequence>MKNKWKNNFFTLFVGQQLSFFTSMIAQYALVWYITDISKSPTLLAMYMLIAFIPGIIVAPLVGPLIDRLNKKILLLSGDWLVALAAIILAIYGQGGPLPFWL</sequence>
<dbReference type="PANTHER" id="PTHR23513">
    <property type="entry name" value="INTEGRAL MEMBRANE EFFLUX PROTEIN-RELATED"/>
    <property type="match status" value="1"/>
</dbReference>
<accession>A0AAE6YK63</accession>
<keyword evidence="2" id="KW-0813">Transport</keyword>
<organism evidence="8 9">
    <name type="scientific">Pseudolactococcus raffinolactis</name>
    <dbReference type="NCBI Taxonomy" id="1366"/>
    <lineage>
        <taxon>Bacteria</taxon>
        <taxon>Bacillati</taxon>
        <taxon>Bacillota</taxon>
        <taxon>Bacilli</taxon>
        <taxon>Lactobacillales</taxon>
        <taxon>Streptococcaceae</taxon>
        <taxon>Pseudolactococcus</taxon>
    </lineage>
</organism>
<keyword evidence="9" id="KW-1185">Reference proteome</keyword>
<gene>
    <name evidence="8" type="ORF">GU334_01520</name>
</gene>
<comment type="subcellular location">
    <subcellularLocation>
        <location evidence="1">Cell membrane</location>
        <topology evidence="1">Multi-pass membrane protein</topology>
    </subcellularLocation>
</comment>
<evidence type="ECO:0008006" key="10">
    <source>
        <dbReference type="Google" id="ProtNLM"/>
    </source>
</evidence>
<dbReference type="SUPFAM" id="SSF103473">
    <property type="entry name" value="MFS general substrate transporter"/>
    <property type="match status" value="1"/>
</dbReference>
<evidence type="ECO:0000256" key="6">
    <source>
        <dbReference type="ARBA" id="ARBA00023136"/>
    </source>
</evidence>
<feature type="transmembrane region" description="Helical" evidence="7">
    <location>
        <begin position="73"/>
        <end position="92"/>
    </location>
</feature>
<keyword evidence="3" id="KW-1003">Cell membrane</keyword>
<evidence type="ECO:0000256" key="7">
    <source>
        <dbReference type="SAM" id="Phobius"/>
    </source>
</evidence>
<dbReference type="Gene3D" id="1.20.1250.20">
    <property type="entry name" value="MFS general substrate transporter like domains"/>
    <property type="match status" value="1"/>
</dbReference>
<evidence type="ECO:0000313" key="9">
    <source>
        <dbReference type="Proteomes" id="UP000501558"/>
    </source>
</evidence>
<evidence type="ECO:0000256" key="3">
    <source>
        <dbReference type="ARBA" id="ARBA00022475"/>
    </source>
</evidence>
<proteinExistence type="predicted"/>
<evidence type="ECO:0000256" key="5">
    <source>
        <dbReference type="ARBA" id="ARBA00022989"/>
    </source>
</evidence>
<dbReference type="Proteomes" id="UP000501558">
    <property type="component" value="Chromosome"/>
</dbReference>
<feature type="transmembrane region" description="Helical" evidence="7">
    <location>
        <begin position="46"/>
        <end position="66"/>
    </location>
</feature>
<dbReference type="PANTHER" id="PTHR23513:SF6">
    <property type="entry name" value="MAJOR FACILITATOR SUPERFAMILY ASSOCIATED DOMAIN-CONTAINING PROTEIN"/>
    <property type="match status" value="1"/>
</dbReference>
<dbReference type="Pfam" id="PF05977">
    <property type="entry name" value="MFS_3"/>
    <property type="match status" value="1"/>
</dbReference>
<dbReference type="GO" id="GO:0005886">
    <property type="term" value="C:plasma membrane"/>
    <property type="evidence" value="ECO:0007669"/>
    <property type="project" value="UniProtKB-SubCell"/>
</dbReference>
<dbReference type="InterPro" id="IPR036259">
    <property type="entry name" value="MFS_trans_sf"/>
</dbReference>
<feature type="transmembrane region" description="Helical" evidence="7">
    <location>
        <begin position="12"/>
        <end position="34"/>
    </location>
</feature>
<keyword evidence="6 7" id="KW-0472">Membrane</keyword>
<dbReference type="InterPro" id="IPR010290">
    <property type="entry name" value="TM_effector"/>
</dbReference>